<accession>A0A8T3AG38</accession>
<keyword evidence="2 4" id="KW-0863">Zinc-finger</keyword>
<evidence type="ECO:0000313" key="7">
    <source>
        <dbReference type="EMBL" id="KAI0493205.1"/>
    </source>
</evidence>
<evidence type="ECO:0000256" key="3">
    <source>
        <dbReference type="ARBA" id="ARBA00022833"/>
    </source>
</evidence>
<keyword evidence="8" id="KW-1185">Reference proteome</keyword>
<gene>
    <name evidence="7" type="ORF">KFK09_027481</name>
</gene>
<feature type="domain" description="RING-type" evidence="6">
    <location>
        <begin position="265"/>
        <end position="306"/>
    </location>
</feature>
<feature type="region of interest" description="Disordered" evidence="5">
    <location>
        <begin position="1"/>
        <end position="29"/>
    </location>
</feature>
<dbReference type="InterPro" id="IPR001841">
    <property type="entry name" value="Znf_RING"/>
</dbReference>
<dbReference type="EMBL" id="JAGYWB010000018">
    <property type="protein sequence ID" value="KAI0493205.1"/>
    <property type="molecule type" value="Genomic_DNA"/>
</dbReference>
<dbReference type="PANTHER" id="PTHR45931:SF3">
    <property type="entry name" value="RING ZINC FINGER-CONTAINING PROTEIN"/>
    <property type="match status" value="1"/>
</dbReference>
<dbReference type="GO" id="GO:0008270">
    <property type="term" value="F:zinc ion binding"/>
    <property type="evidence" value="ECO:0007669"/>
    <property type="project" value="UniProtKB-KW"/>
</dbReference>
<dbReference type="GO" id="GO:0006511">
    <property type="term" value="P:ubiquitin-dependent protein catabolic process"/>
    <property type="evidence" value="ECO:0007669"/>
    <property type="project" value="TreeGrafter"/>
</dbReference>
<feature type="region of interest" description="Disordered" evidence="5">
    <location>
        <begin position="168"/>
        <end position="188"/>
    </location>
</feature>
<keyword evidence="3" id="KW-0862">Zinc</keyword>
<feature type="compositionally biased region" description="Polar residues" evidence="5">
    <location>
        <begin position="81"/>
        <end position="91"/>
    </location>
</feature>
<evidence type="ECO:0000256" key="1">
    <source>
        <dbReference type="ARBA" id="ARBA00022723"/>
    </source>
</evidence>
<feature type="compositionally biased region" description="Low complexity" evidence="5">
    <location>
        <begin position="175"/>
        <end position="187"/>
    </location>
</feature>
<evidence type="ECO:0000256" key="2">
    <source>
        <dbReference type="ARBA" id="ARBA00022771"/>
    </source>
</evidence>
<dbReference type="PROSITE" id="PS50089">
    <property type="entry name" value="ZF_RING_2"/>
    <property type="match status" value="1"/>
</dbReference>
<dbReference type="OrthoDB" id="8062037at2759"/>
<dbReference type="CDD" id="cd16454">
    <property type="entry name" value="RING-H2_PA-TM-RING"/>
    <property type="match status" value="1"/>
</dbReference>
<dbReference type="Proteomes" id="UP000829196">
    <property type="component" value="Unassembled WGS sequence"/>
</dbReference>
<feature type="region of interest" description="Disordered" evidence="5">
    <location>
        <begin position="71"/>
        <end position="91"/>
    </location>
</feature>
<dbReference type="PANTHER" id="PTHR45931">
    <property type="entry name" value="SI:CH211-59O9.10"/>
    <property type="match status" value="1"/>
</dbReference>
<sequence>MTSASELFYNRRSRASRSAETRAGLDGFHSDRDRLPIRRSFLRRRRNHFANGQDMEPSVRPRALLRSVQEPRHSNDGNFGDSGTTNSLNTGSIASDRINRLLSASNGQLPTSVLQARARLLERLRGISVPQNRQQEETSGVPWDDEYWEIVVGRNSLESGRQVSSSLRQAQSTLVSRTRGTSVRGTRPVMGSSGTSLYELASFGDLVERIQSQLLDFGVEESHGFPVPHYCISRSPGLSCDTIDNLLHEVFKEVDHNDVGMQCDCSVCLESFQEGDGLLRLLCGHRFHTACLEPWLRTCGDCPYCRARV</sequence>
<protein>
    <recommendedName>
        <fullName evidence="6">RING-type domain-containing protein</fullName>
    </recommendedName>
</protein>
<dbReference type="SMR" id="A0A8T3AG38"/>
<evidence type="ECO:0000313" key="8">
    <source>
        <dbReference type="Proteomes" id="UP000829196"/>
    </source>
</evidence>
<evidence type="ECO:0000256" key="5">
    <source>
        <dbReference type="SAM" id="MobiDB-lite"/>
    </source>
</evidence>
<comment type="caution">
    <text evidence="7">The sequence shown here is derived from an EMBL/GenBank/DDBJ whole genome shotgun (WGS) entry which is preliminary data.</text>
</comment>
<dbReference type="InterPro" id="IPR051834">
    <property type="entry name" value="RING_finger_E3_ligase"/>
</dbReference>
<dbReference type="InterPro" id="IPR013083">
    <property type="entry name" value="Znf_RING/FYVE/PHD"/>
</dbReference>
<name>A0A8T3AG38_DENNO</name>
<dbReference type="AlphaFoldDB" id="A0A8T3AG38"/>
<dbReference type="Gene3D" id="3.30.40.10">
    <property type="entry name" value="Zinc/RING finger domain, C3HC4 (zinc finger)"/>
    <property type="match status" value="1"/>
</dbReference>
<dbReference type="GO" id="GO:0005634">
    <property type="term" value="C:nucleus"/>
    <property type="evidence" value="ECO:0007669"/>
    <property type="project" value="TreeGrafter"/>
</dbReference>
<dbReference type="SUPFAM" id="SSF57850">
    <property type="entry name" value="RING/U-box"/>
    <property type="match status" value="1"/>
</dbReference>
<dbReference type="SMART" id="SM00184">
    <property type="entry name" value="RING"/>
    <property type="match status" value="1"/>
</dbReference>
<evidence type="ECO:0000256" key="4">
    <source>
        <dbReference type="PROSITE-ProRule" id="PRU00175"/>
    </source>
</evidence>
<dbReference type="Pfam" id="PF13639">
    <property type="entry name" value="zf-RING_2"/>
    <property type="match status" value="1"/>
</dbReference>
<dbReference type="GO" id="GO:0061630">
    <property type="term" value="F:ubiquitin protein ligase activity"/>
    <property type="evidence" value="ECO:0007669"/>
    <property type="project" value="TreeGrafter"/>
</dbReference>
<keyword evidence="1" id="KW-0479">Metal-binding</keyword>
<evidence type="ECO:0000259" key="6">
    <source>
        <dbReference type="PROSITE" id="PS50089"/>
    </source>
</evidence>
<proteinExistence type="predicted"/>
<reference evidence="7" key="1">
    <citation type="journal article" date="2022" name="Front. Genet.">
        <title>Chromosome-Scale Assembly of the Dendrobium nobile Genome Provides Insights Into the Molecular Mechanism of the Biosynthesis of the Medicinal Active Ingredient of Dendrobium.</title>
        <authorList>
            <person name="Xu Q."/>
            <person name="Niu S.-C."/>
            <person name="Li K.-L."/>
            <person name="Zheng P.-J."/>
            <person name="Zhang X.-J."/>
            <person name="Jia Y."/>
            <person name="Liu Y."/>
            <person name="Niu Y.-X."/>
            <person name="Yu L.-H."/>
            <person name="Chen D.-F."/>
            <person name="Zhang G.-Q."/>
        </authorList>
    </citation>
    <scope>NUCLEOTIDE SEQUENCE</scope>
    <source>
        <tissue evidence="7">Leaf</tissue>
    </source>
</reference>
<organism evidence="7 8">
    <name type="scientific">Dendrobium nobile</name>
    <name type="common">Orchid</name>
    <dbReference type="NCBI Taxonomy" id="94219"/>
    <lineage>
        <taxon>Eukaryota</taxon>
        <taxon>Viridiplantae</taxon>
        <taxon>Streptophyta</taxon>
        <taxon>Embryophyta</taxon>
        <taxon>Tracheophyta</taxon>
        <taxon>Spermatophyta</taxon>
        <taxon>Magnoliopsida</taxon>
        <taxon>Liliopsida</taxon>
        <taxon>Asparagales</taxon>
        <taxon>Orchidaceae</taxon>
        <taxon>Epidendroideae</taxon>
        <taxon>Malaxideae</taxon>
        <taxon>Dendrobiinae</taxon>
        <taxon>Dendrobium</taxon>
    </lineage>
</organism>